<evidence type="ECO:0000313" key="1">
    <source>
        <dbReference type="EMBL" id="KAK2108523.1"/>
    </source>
</evidence>
<comment type="caution">
    <text evidence="1">The sequence shown here is derived from an EMBL/GenBank/DDBJ whole genome shotgun (WGS) entry which is preliminary data.</text>
</comment>
<dbReference type="Proteomes" id="UP001266305">
    <property type="component" value="Unassembled WGS sequence"/>
</dbReference>
<evidence type="ECO:0000313" key="2">
    <source>
        <dbReference type="Proteomes" id="UP001266305"/>
    </source>
</evidence>
<reference evidence="1 2" key="1">
    <citation type="submission" date="2023-05" db="EMBL/GenBank/DDBJ databases">
        <title>B98-5 Cell Line De Novo Hybrid Assembly: An Optical Mapping Approach.</title>
        <authorList>
            <person name="Kananen K."/>
            <person name="Auerbach J.A."/>
            <person name="Kautto E."/>
            <person name="Blachly J.S."/>
        </authorList>
    </citation>
    <scope>NUCLEOTIDE SEQUENCE [LARGE SCALE GENOMIC DNA]</scope>
    <source>
        <strain evidence="1">B95-8</strain>
        <tissue evidence="1">Cell line</tissue>
    </source>
</reference>
<dbReference type="EMBL" id="JASSZA010000006">
    <property type="protein sequence ID" value="KAK2108523.1"/>
    <property type="molecule type" value="Genomic_DNA"/>
</dbReference>
<sequence length="149" mass="16662">MPSSESCNSWIYGCDDYFSFFTCLHEDGPTAKKLKTEEGGAHFSISSLAEGSVTSVSKAFPVCFPLCRKVGSVNPAENFRVLVKQKKASFEEGEADKVPEHTGNQSLKRPGEKLDDIVLRFKDVFLIYQDKWSHRNTKISLFGIVENTC</sequence>
<dbReference type="InterPro" id="IPR036494">
    <property type="entry name" value="Ku_C_sf"/>
</dbReference>
<name>A0ABQ9VGQ9_SAGOE</name>
<dbReference type="SUPFAM" id="SSF101420">
    <property type="entry name" value="C-terminal domain of Ku80"/>
    <property type="match status" value="1"/>
</dbReference>
<keyword evidence="2" id="KW-1185">Reference proteome</keyword>
<protein>
    <submittedName>
        <fullName evidence="1">Uncharacterized protein</fullName>
    </submittedName>
</protein>
<proteinExistence type="predicted"/>
<gene>
    <name evidence="1" type="ORF">P7K49_013688</name>
</gene>
<accession>A0ABQ9VGQ9</accession>
<organism evidence="1 2">
    <name type="scientific">Saguinus oedipus</name>
    <name type="common">Cotton-top tamarin</name>
    <name type="synonym">Oedipomidas oedipus</name>
    <dbReference type="NCBI Taxonomy" id="9490"/>
    <lineage>
        <taxon>Eukaryota</taxon>
        <taxon>Metazoa</taxon>
        <taxon>Chordata</taxon>
        <taxon>Craniata</taxon>
        <taxon>Vertebrata</taxon>
        <taxon>Euteleostomi</taxon>
        <taxon>Mammalia</taxon>
        <taxon>Eutheria</taxon>
        <taxon>Euarchontoglires</taxon>
        <taxon>Primates</taxon>
        <taxon>Haplorrhini</taxon>
        <taxon>Platyrrhini</taxon>
        <taxon>Cebidae</taxon>
        <taxon>Callitrichinae</taxon>
        <taxon>Saguinus</taxon>
    </lineage>
</organism>